<evidence type="ECO:0000313" key="7">
    <source>
        <dbReference type="Proteomes" id="UP000188268"/>
    </source>
</evidence>
<dbReference type="PROSITE" id="PS00375">
    <property type="entry name" value="UDPGT"/>
    <property type="match status" value="1"/>
</dbReference>
<gene>
    <name evidence="6" type="ORF">CCACVL1_13484</name>
</gene>
<evidence type="ECO:0000256" key="1">
    <source>
        <dbReference type="ARBA" id="ARBA00009995"/>
    </source>
</evidence>
<dbReference type="EC" id="2.4.1.-" evidence="5"/>
<dbReference type="OMA" id="KWTHEYC"/>
<dbReference type="InterPro" id="IPR002213">
    <property type="entry name" value="UDP_glucos_trans"/>
</dbReference>
<dbReference type="FunFam" id="3.40.50.2000:FF:000054">
    <property type="entry name" value="Glycosyltransferase"/>
    <property type="match status" value="1"/>
</dbReference>
<dbReference type="SUPFAM" id="SSF53756">
    <property type="entry name" value="UDP-Glycosyltransferase/glycogen phosphorylase"/>
    <property type="match status" value="1"/>
</dbReference>
<keyword evidence="3 4" id="KW-0808">Transferase</keyword>
<proteinExistence type="inferred from homology"/>
<dbReference type="EMBL" id="AWWV01010361">
    <property type="protein sequence ID" value="OMO79698.1"/>
    <property type="molecule type" value="Genomic_DNA"/>
</dbReference>
<dbReference type="Gene3D" id="3.40.50.2000">
    <property type="entry name" value="Glycogen Phosphorylase B"/>
    <property type="match status" value="2"/>
</dbReference>
<protein>
    <recommendedName>
        <fullName evidence="5">Glycosyltransferase</fullName>
        <ecNumber evidence="5">2.4.1.-</ecNumber>
    </recommendedName>
</protein>
<dbReference type="FunFam" id="3.40.50.2000:FF:000051">
    <property type="entry name" value="Glycosyltransferase"/>
    <property type="match status" value="1"/>
</dbReference>
<name>A0A1R3IAW0_COCAP</name>
<sequence length="468" mass="51332">MVLSPGIGHLIPLTEFAKRLVINHPKFEVTIFIPNDGSPMKYPKQLLQALPKSISTIFLPPVSFNDLPHDVDIETKIVLSVVRSLPALKHSIKVLLESTRLAALVVDLFGIEPVSDICKELGIIKPYIFFPTNAMMLQLVFHMPKFDQTFSCESFSDLVEPLKLPGCVPLHGRDVPDPLRDKKSMAYEGTVQLCRCYSMAAGIMVNSFVELQQGAFKALMMNQGQIPAVYPVGPLVQTGSSDGGVNESNNCCLKWLNEQPDGSVVYVSFGSGGTLSSQQMNELAMGLEMSGQRFLWVVKSPNDKAKNATFFSVDSVDDDPVHFLPNGFLERTKGVGLVVPSWAPQVEVLSHGSTGGFITHCGWNSTLEAIVHGVPLVAWPLYAEQRMNAVILSDDLKVAWRVKENENGLVGRDEIAKFVKGLIQGEEGKPLRDKMRKLKEAAKMALSPDGSSTKSLAKVAEIWNNQGK</sequence>
<keyword evidence="7" id="KW-1185">Reference proteome</keyword>
<dbReference type="InterPro" id="IPR035595">
    <property type="entry name" value="UDP_glycos_trans_CS"/>
</dbReference>
<organism evidence="6 7">
    <name type="scientific">Corchorus capsularis</name>
    <name type="common">Jute</name>
    <dbReference type="NCBI Taxonomy" id="210143"/>
    <lineage>
        <taxon>Eukaryota</taxon>
        <taxon>Viridiplantae</taxon>
        <taxon>Streptophyta</taxon>
        <taxon>Embryophyta</taxon>
        <taxon>Tracheophyta</taxon>
        <taxon>Spermatophyta</taxon>
        <taxon>Magnoliopsida</taxon>
        <taxon>eudicotyledons</taxon>
        <taxon>Gunneridae</taxon>
        <taxon>Pentapetalae</taxon>
        <taxon>rosids</taxon>
        <taxon>malvids</taxon>
        <taxon>Malvales</taxon>
        <taxon>Malvaceae</taxon>
        <taxon>Grewioideae</taxon>
        <taxon>Apeibeae</taxon>
        <taxon>Corchorus</taxon>
    </lineage>
</organism>
<dbReference type="Gramene" id="OMO79698">
    <property type="protein sequence ID" value="OMO79698"/>
    <property type="gene ID" value="CCACVL1_13484"/>
</dbReference>
<evidence type="ECO:0000256" key="4">
    <source>
        <dbReference type="RuleBase" id="RU003718"/>
    </source>
</evidence>
<dbReference type="Proteomes" id="UP000188268">
    <property type="component" value="Unassembled WGS sequence"/>
</dbReference>
<reference evidence="6 7" key="1">
    <citation type="submission" date="2013-09" db="EMBL/GenBank/DDBJ databases">
        <title>Corchorus capsularis genome sequencing.</title>
        <authorList>
            <person name="Alam M."/>
            <person name="Haque M.S."/>
            <person name="Islam M.S."/>
            <person name="Emdad E.M."/>
            <person name="Islam M.M."/>
            <person name="Ahmed B."/>
            <person name="Halim A."/>
            <person name="Hossen Q.M.M."/>
            <person name="Hossain M.Z."/>
            <person name="Ahmed R."/>
            <person name="Khan M.M."/>
            <person name="Islam R."/>
            <person name="Rashid M.M."/>
            <person name="Khan S.A."/>
            <person name="Rahman M.S."/>
            <person name="Alam M."/>
        </authorList>
    </citation>
    <scope>NUCLEOTIDE SEQUENCE [LARGE SCALE GENOMIC DNA]</scope>
    <source>
        <strain evidence="7">cv. CVL-1</strain>
        <tissue evidence="6">Whole seedling</tissue>
    </source>
</reference>
<keyword evidence="2 4" id="KW-0328">Glycosyltransferase</keyword>
<evidence type="ECO:0000256" key="5">
    <source>
        <dbReference type="RuleBase" id="RU362057"/>
    </source>
</evidence>
<dbReference type="AlphaFoldDB" id="A0A1R3IAW0"/>
<dbReference type="OrthoDB" id="5835829at2759"/>
<evidence type="ECO:0000256" key="2">
    <source>
        <dbReference type="ARBA" id="ARBA00022676"/>
    </source>
</evidence>
<dbReference type="GO" id="GO:0008194">
    <property type="term" value="F:UDP-glycosyltransferase activity"/>
    <property type="evidence" value="ECO:0007669"/>
    <property type="project" value="InterPro"/>
</dbReference>
<dbReference type="CDD" id="cd03784">
    <property type="entry name" value="GT1_Gtf-like"/>
    <property type="match status" value="1"/>
</dbReference>
<dbReference type="PANTHER" id="PTHR48046:SF6">
    <property type="entry name" value="GLYCOSYLTRANSFERASE"/>
    <property type="match status" value="1"/>
</dbReference>
<dbReference type="Pfam" id="PF00201">
    <property type="entry name" value="UDPGT"/>
    <property type="match status" value="1"/>
</dbReference>
<evidence type="ECO:0000313" key="6">
    <source>
        <dbReference type="EMBL" id="OMO79698.1"/>
    </source>
</evidence>
<dbReference type="PANTHER" id="PTHR48046">
    <property type="entry name" value="UDP-GLYCOSYLTRANSFERASE 72E1"/>
    <property type="match status" value="1"/>
</dbReference>
<comment type="caution">
    <text evidence="6">The sequence shown here is derived from an EMBL/GenBank/DDBJ whole genome shotgun (WGS) entry which is preliminary data.</text>
</comment>
<accession>A0A1R3IAW0</accession>
<comment type="similarity">
    <text evidence="1 4">Belongs to the UDP-glycosyltransferase family.</text>
</comment>
<evidence type="ECO:0000256" key="3">
    <source>
        <dbReference type="ARBA" id="ARBA00022679"/>
    </source>
</evidence>